<sequence length="58" mass="6376">MHACMVGAWPRAWPPSWPPVRSGAAGSNAKTRVITLLRSATGRRRPALALLQVTLFHR</sequence>
<keyword evidence="2" id="KW-1185">Reference proteome</keyword>
<protein>
    <submittedName>
        <fullName evidence="1">Uncharacterized protein</fullName>
    </submittedName>
</protein>
<name>A0A1Z5RAW8_SORBI</name>
<dbReference type="InParanoid" id="A0A1Z5RAW8"/>
<gene>
    <name evidence="1" type="ORF">SORBI_3007G206250</name>
</gene>
<dbReference type="EMBL" id="CM000766">
    <property type="protein sequence ID" value="OQU80902.1"/>
    <property type="molecule type" value="Genomic_DNA"/>
</dbReference>
<accession>A0A1Z5RAW8</accession>
<organism evidence="1 2">
    <name type="scientific">Sorghum bicolor</name>
    <name type="common">Sorghum</name>
    <name type="synonym">Sorghum vulgare</name>
    <dbReference type="NCBI Taxonomy" id="4558"/>
    <lineage>
        <taxon>Eukaryota</taxon>
        <taxon>Viridiplantae</taxon>
        <taxon>Streptophyta</taxon>
        <taxon>Embryophyta</taxon>
        <taxon>Tracheophyta</taxon>
        <taxon>Spermatophyta</taxon>
        <taxon>Magnoliopsida</taxon>
        <taxon>Liliopsida</taxon>
        <taxon>Poales</taxon>
        <taxon>Poaceae</taxon>
        <taxon>PACMAD clade</taxon>
        <taxon>Panicoideae</taxon>
        <taxon>Andropogonodae</taxon>
        <taxon>Andropogoneae</taxon>
        <taxon>Sorghinae</taxon>
        <taxon>Sorghum</taxon>
    </lineage>
</organism>
<dbReference type="Gramene" id="OQU80902">
    <property type="protein sequence ID" value="OQU80902"/>
    <property type="gene ID" value="SORBI_3007G206250"/>
</dbReference>
<proteinExistence type="predicted"/>
<dbReference type="AlphaFoldDB" id="A0A1Z5RAW8"/>
<evidence type="ECO:0000313" key="1">
    <source>
        <dbReference type="EMBL" id="OQU80902.1"/>
    </source>
</evidence>
<dbReference type="Proteomes" id="UP000000768">
    <property type="component" value="Chromosome 7"/>
</dbReference>
<reference evidence="1 2" key="1">
    <citation type="journal article" date="2009" name="Nature">
        <title>The Sorghum bicolor genome and the diversification of grasses.</title>
        <authorList>
            <person name="Paterson A.H."/>
            <person name="Bowers J.E."/>
            <person name="Bruggmann R."/>
            <person name="Dubchak I."/>
            <person name="Grimwood J."/>
            <person name="Gundlach H."/>
            <person name="Haberer G."/>
            <person name="Hellsten U."/>
            <person name="Mitros T."/>
            <person name="Poliakov A."/>
            <person name="Schmutz J."/>
            <person name="Spannagl M."/>
            <person name="Tang H."/>
            <person name="Wang X."/>
            <person name="Wicker T."/>
            <person name="Bharti A.K."/>
            <person name="Chapman J."/>
            <person name="Feltus F.A."/>
            <person name="Gowik U."/>
            <person name="Grigoriev I.V."/>
            <person name="Lyons E."/>
            <person name="Maher C.A."/>
            <person name="Martis M."/>
            <person name="Narechania A."/>
            <person name="Otillar R.P."/>
            <person name="Penning B.W."/>
            <person name="Salamov A.A."/>
            <person name="Wang Y."/>
            <person name="Zhang L."/>
            <person name="Carpita N.C."/>
            <person name="Freeling M."/>
            <person name="Gingle A.R."/>
            <person name="Hash C.T."/>
            <person name="Keller B."/>
            <person name="Klein P."/>
            <person name="Kresovich S."/>
            <person name="McCann M.C."/>
            <person name="Ming R."/>
            <person name="Peterson D.G."/>
            <person name="Mehboob-ur-Rahman"/>
            <person name="Ware D."/>
            <person name="Westhoff P."/>
            <person name="Mayer K.F."/>
            <person name="Messing J."/>
            <person name="Rokhsar D.S."/>
        </authorList>
    </citation>
    <scope>NUCLEOTIDE SEQUENCE [LARGE SCALE GENOMIC DNA]</scope>
    <source>
        <strain evidence="2">cv. BTx623</strain>
    </source>
</reference>
<evidence type="ECO:0000313" key="2">
    <source>
        <dbReference type="Proteomes" id="UP000000768"/>
    </source>
</evidence>
<reference evidence="2" key="2">
    <citation type="journal article" date="2018" name="Plant J.">
        <title>The Sorghum bicolor reference genome: improved assembly, gene annotations, a transcriptome atlas, and signatures of genome organization.</title>
        <authorList>
            <person name="McCormick R.F."/>
            <person name="Truong S.K."/>
            <person name="Sreedasyam A."/>
            <person name="Jenkins J."/>
            <person name="Shu S."/>
            <person name="Sims D."/>
            <person name="Kennedy M."/>
            <person name="Amirebrahimi M."/>
            <person name="Weers B.D."/>
            <person name="McKinley B."/>
            <person name="Mattison A."/>
            <person name="Morishige D.T."/>
            <person name="Grimwood J."/>
            <person name="Schmutz J."/>
            <person name="Mullet J.E."/>
        </authorList>
    </citation>
    <scope>NUCLEOTIDE SEQUENCE [LARGE SCALE GENOMIC DNA]</scope>
    <source>
        <strain evidence="2">cv. BTx623</strain>
    </source>
</reference>